<name>A0A5N7MSC2_9HYPH</name>
<evidence type="ECO:0000313" key="1">
    <source>
        <dbReference type="EMBL" id="MPR29902.1"/>
    </source>
</evidence>
<proteinExistence type="predicted"/>
<gene>
    <name evidence="1" type="ORF">FS320_33770</name>
</gene>
<dbReference type="OrthoDB" id="9844888at2"/>
<dbReference type="RefSeq" id="WP_152716776.1">
    <property type="nucleotide sequence ID" value="NZ_VOSJ01000307.1"/>
</dbReference>
<dbReference type="AlphaFoldDB" id="A0A5N7MSC2"/>
<keyword evidence="2" id="KW-1185">Reference proteome</keyword>
<comment type="caution">
    <text evidence="1">The sequence shown here is derived from an EMBL/GenBank/DDBJ whole genome shotgun (WGS) entry which is preliminary data.</text>
</comment>
<reference evidence="1 2" key="1">
    <citation type="journal article" date="2019" name="Syst. Appl. Microbiol.">
        <title>Microvirga tunisiensis sp. nov., a root nodule symbiotic bacterium isolated from Lupinus micranthus and L. luteus grown in Northern Tunisia.</title>
        <authorList>
            <person name="Msaddak A."/>
            <person name="Rejili M."/>
            <person name="Duran D."/>
            <person name="Mars M."/>
            <person name="Palacios J.M."/>
            <person name="Ruiz-Argueso T."/>
            <person name="Rey L."/>
            <person name="Imperial J."/>
        </authorList>
    </citation>
    <scope>NUCLEOTIDE SEQUENCE [LARGE SCALE GENOMIC DNA]</scope>
    <source>
        <strain evidence="1 2">Lmie10</strain>
    </source>
</reference>
<sequence>MACLYCGSETDRCISADEATNCKAPGSGFTIHRNAGHPWDQRPGWDLMEVKAATESALTQFIARAAAKFWEVWIRDNTGQVKAVLYKPSQATGAWAGVPQMN</sequence>
<accession>A0A5N7MSC2</accession>
<evidence type="ECO:0000313" key="2">
    <source>
        <dbReference type="Proteomes" id="UP000403266"/>
    </source>
</evidence>
<protein>
    <submittedName>
        <fullName evidence="1">Uncharacterized protein</fullName>
    </submittedName>
</protein>
<dbReference type="Proteomes" id="UP000403266">
    <property type="component" value="Unassembled WGS sequence"/>
</dbReference>
<organism evidence="1 2">
    <name type="scientific">Microvirga tunisiensis</name>
    <dbReference type="NCBI Taxonomy" id="2108360"/>
    <lineage>
        <taxon>Bacteria</taxon>
        <taxon>Pseudomonadati</taxon>
        <taxon>Pseudomonadota</taxon>
        <taxon>Alphaproteobacteria</taxon>
        <taxon>Hyphomicrobiales</taxon>
        <taxon>Methylobacteriaceae</taxon>
        <taxon>Microvirga</taxon>
    </lineage>
</organism>
<dbReference type="EMBL" id="VOSK01000283">
    <property type="protein sequence ID" value="MPR29902.1"/>
    <property type="molecule type" value="Genomic_DNA"/>
</dbReference>